<organism evidence="1 2">
    <name type="scientific">Streptomyces pseudovenezuelae</name>
    <dbReference type="NCBI Taxonomy" id="67350"/>
    <lineage>
        <taxon>Bacteria</taxon>
        <taxon>Bacillati</taxon>
        <taxon>Actinomycetota</taxon>
        <taxon>Actinomycetes</taxon>
        <taxon>Kitasatosporales</taxon>
        <taxon>Streptomycetaceae</taxon>
        <taxon>Streptomyces</taxon>
        <taxon>Streptomyces aurantiacus group</taxon>
    </lineage>
</organism>
<protein>
    <recommendedName>
        <fullName evidence="3">Transposase</fullName>
    </recommendedName>
</protein>
<proteinExistence type="predicted"/>
<dbReference type="RefSeq" id="WP_280882377.1">
    <property type="nucleotide sequence ID" value="NZ_JARXVH010000024.1"/>
</dbReference>
<dbReference type="EMBL" id="JARXVH010000024">
    <property type="protein sequence ID" value="MDH6221629.1"/>
    <property type="molecule type" value="Genomic_DNA"/>
</dbReference>
<accession>A0ABT6M0P7</accession>
<dbReference type="Proteomes" id="UP001160499">
    <property type="component" value="Unassembled WGS sequence"/>
</dbReference>
<gene>
    <name evidence="1" type="ORF">M2283_008976</name>
</gene>
<sequence>MGADRVQEKWQFGHRARLALTPAQIRLMDDQAHAARTMWNCLHEW</sequence>
<evidence type="ECO:0008006" key="3">
    <source>
        <dbReference type="Google" id="ProtNLM"/>
    </source>
</evidence>
<comment type="caution">
    <text evidence="1">The sequence shown here is derived from an EMBL/GenBank/DDBJ whole genome shotgun (WGS) entry which is preliminary data.</text>
</comment>
<reference evidence="1 2" key="1">
    <citation type="submission" date="2023-04" db="EMBL/GenBank/DDBJ databases">
        <title>Forest soil microbial communities from Buena Vista Peninsula, Colon Province, Panama.</title>
        <authorList>
            <person name="Bouskill N."/>
        </authorList>
    </citation>
    <scope>NUCLEOTIDE SEQUENCE [LARGE SCALE GENOMIC DNA]</scope>
    <source>
        <strain evidence="1 2">GGS1</strain>
    </source>
</reference>
<evidence type="ECO:0000313" key="1">
    <source>
        <dbReference type="EMBL" id="MDH6221629.1"/>
    </source>
</evidence>
<keyword evidence="2" id="KW-1185">Reference proteome</keyword>
<name>A0ABT6M0P7_9ACTN</name>
<evidence type="ECO:0000313" key="2">
    <source>
        <dbReference type="Proteomes" id="UP001160499"/>
    </source>
</evidence>